<name>A0A4C1VWR5_EUMVA</name>
<accession>A0A4C1VWR5</accession>
<dbReference type="Proteomes" id="UP000299102">
    <property type="component" value="Unassembled WGS sequence"/>
</dbReference>
<dbReference type="EMBL" id="BGZK01000424">
    <property type="protein sequence ID" value="GBP42802.1"/>
    <property type="molecule type" value="Genomic_DNA"/>
</dbReference>
<evidence type="ECO:0000313" key="1">
    <source>
        <dbReference type="EMBL" id="GBP42802.1"/>
    </source>
</evidence>
<reference evidence="1 2" key="1">
    <citation type="journal article" date="2019" name="Commun. Biol.">
        <title>The bagworm genome reveals a unique fibroin gene that provides high tensile strength.</title>
        <authorList>
            <person name="Kono N."/>
            <person name="Nakamura H."/>
            <person name="Ohtoshi R."/>
            <person name="Tomita M."/>
            <person name="Numata K."/>
            <person name="Arakawa K."/>
        </authorList>
    </citation>
    <scope>NUCLEOTIDE SEQUENCE [LARGE SCALE GENOMIC DNA]</scope>
</reference>
<organism evidence="1 2">
    <name type="scientific">Eumeta variegata</name>
    <name type="common">Bagworm moth</name>
    <name type="synonym">Eumeta japonica</name>
    <dbReference type="NCBI Taxonomy" id="151549"/>
    <lineage>
        <taxon>Eukaryota</taxon>
        <taxon>Metazoa</taxon>
        <taxon>Ecdysozoa</taxon>
        <taxon>Arthropoda</taxon>
        <taxon>Hexapoda</taxon>
        <taxon>Insecta</taxon>
        <taxon>Pterygota</taxon>
        <taxon>Neoptera</taxon>
        <taxon>Endopterygota</taxon>
        <taxon>Lepidoptera</taxon>
        <taxon>Glossata</taxon>
        <taxon>Ditrysia</taxon>
        <taxon>Tineoidea</taxon>
        <taxon>Psychidae</taxon>
        <taxon>Oiketicinae</taxon>
        <taxon>Eumeta</taxon>
    </lineage>
</organism>
<keyword evidence="2" id="KW-1185">Reference proteome</keyword>
<sequence>MSRSTSLRWQWRTRHPTSSDFYTTVGLWIARRRAITGRPHSVSTSKRRKVCRFRLRQRTSVPDKAELIIPSTPYVATLHSLLAHTSANAIALVVLS</sequence>
<gene>
    <name evidence="1" type="ORF">EVAR_83319_1</name>
</gene>
<evidence type="ECO:0000313" key="2">
    <source>
        <dbReference type="Proteomes" id="UP000299102"/>
    </source>
</evidence>
<protein>
    <submittedName>
        <fullName evidence="1">Uncharacterized protein</fullName>
    </submittedName>
</protein>
<comment type="caution">
    <text evidence="1">The sequence shown here is derived from an EMBL/GenBank/DDBJ whole genome shotgun (WGS) entry which is preliminary data.</text>
</comment>
<proteinExistence type="predicted"/>
<dbReference type="AlphaFoldDB" id="A0A4C1VWR5"/>